<keyword evidence="2" id="KW-0472">Membrane</keyword>
<feature type="region of interest" description="Disordered" evidence="1">
    <location>
        <begin position="278"/>
        <end position="308"/>
    </location>
</feature>
<reference evidence="3 4" key="1">
    <citation type="submission" date="2019-03" db="EMBL/GenBank/DDBJ databases">
        <title>Rhodosporidium diobovatum UCD-FST 08-225 genome sequencing, assembly, and annotation.</title>
        <authorList>
            <person name="Fakankun I.U."/>
            <person name="Fristensky B."/>
            <person name="Levin D.B."/>
        </authorList>
    </citation>
    <scope>NUCLEOTIDE SEQUENCE [LARGE SCALE GENOMIC DNA]</scope>
    <source>
        <strain evidence="3 4">UCD-FST 08-225</strain>
    </source>
</reference>
<dbReference type="AlphaFoldDB" id="A0A5C5FQD7"/>
<dbReference type="GO" id="GO:1902600">
    <property type="term" value="P:proton transmembrane transport"/>
    <property type="evidence" value="ECO:0007669"/>
    <property type="project" value="TreeGrafter"/>
</dbReference>
<accession>A0A5C5FQD7</accession>
<dbReference type="GO" id="GO:0006813">
    <property type="term" value="P:potassium ion transport"/>
    <property type="evidence" value="ECO:0007669"/>
    <property type="project" value="TreeGrafter"/>
</dbReference>
<dbReference type="InterPro" id="IPR018786">
    <property type="entry name" value="Mit_KHE1"/>
</dbReference>
<keyword evidence="4" id="KW-1185">Reference proteome</keyword>
<evidence type="ECO:0000256" key="1">
    <source>
        <dbReference type="SAM" id="MobiDB-lite"/>
    </source>
</evidence>
<sequence length="308" mass="34243">MRSTLPLHLRLLALPLSRPNGDPPRFLVHALRNSLASSHHDLPTHTRYLNKAIDKAADLWSGLGKAEGGWKKKTYVTGERMMDRIEFEEWALKAIDPALSPRLLPSPSSKAAAAADPSTASPASSSSAPAAPLHAVATTKGRQPREGVELLYPASLLPDEKALLDALKHQLDHREPHHRSLMYRCLVLSPLTWPFAIIPIVPNLPLFYVLWRAWSHFRAWKATQYLSSLIGSPSLRLKASPELDEIYSSAPSSPSSSGLLLTSERVPKLVKRFRMTDDESKELERAVGQSEARLKQAREEARQAEKKD</sequence>
<gene>
    <name evidence="3" type="ORF">DMC30DRAFT_54227</name>
</gene>
<evidence type="ECO:0000256" key="2">
    <source>
        <dbReference type="SAM" id="Phobius"/>
    </source>
</evidence>
<evidence type="ECO:0000313" key="3">
    <source>
        <dbReference type="EMBL" id="TNY18456.1"/>
    </source>
</evidence>
<dbReference type="PANTHER" id="PTHR28062:SF1">
    <property type="entry name" value="TRANSMEMBRANE PROTEIN"/>
    <property type="match status" value="1"/>
</dbReference>
<name>A0A5C5FQD7_9BASI</name>
<feature type="compositionally biased region" description="Basic and acidic residues" evidence="1">
    <location>
        <begin position="292"/>
        <end position="308"/>
    </location>
</feature>
<dbReference type="Pfam" id="PF10173">
    <property type="entry name" value="Mit_KHE1"/>
    <property type="match status" value="1"/>
</dbReference>
<dbReference type="GO" id="GO:0005743">
    <property type="term" value="C:mitochondrial inner membrane"/>
    <property type="evidence" value="ECO:0007669"/>
    <property type="project" value="TreeGrafter"/>
</dbReference>
<keyword evidence="2" id="KW-0812">Transmembrane</keyword>
<keyword evidence="2" id="KW-1133">Transmembrane helix</keyword>
<protein>
    <submittedName>
        <fullName evidence="3">Mitochondrial K+-H+ exchange-related-domain-containing protein</fullName>
    </submittedName>
</protein>
<feature type="transmembrane region" description="Helical" evidence="2">
    <location>
        <begin position="191"/>
        <end position="211"/>
    </location>
</feature>
<evidence type="ECO:0000313" key="4">
    <source>
        <dbReference type="Proteomes" id="UP000311382"/>
    </source>
</evidence>
<dbReference type="OrthoDB" id="5562676at2759"/>
<comment type="caution">
    <text evidence="3">The sequence shown here is derived from an EMBL/GenBank/DDBJ whole genome shotgun (WGS) entry which is preliminary data.</text>
</comment>
<feature type="region of interest" description="Disordered" evidence="1">
    <location>
        <begin position="106"/>
        <end position="142"/>
    </location>
</feature>
<proteinExistence type="predicted"/>
<feature type="compositionally biased region" description="Low complexity" evidence="1">
    <location>
        <begin position="106"/>
        <end position="137"/>
    </location>
</feature>
<organism evidence="3 4">
    <name type="scientific">Rhodotorula diobovata</name>
    <dbReference type="NCBI Taxonomy" id="5288"/>
    <lineage>
        <taxon>Eukaryota</taxon>
        <taxon>Fungi</taxon>
        <taxon>Dikarya</taxon>
        <taxon>Basidiomycota</taxon>
        <taxon>Pucciniomycotina</taxon>
        <taxon>Microbotryomycetes</taxon>
        <taxon>Sporidiobolales</taxon>
        <taxon>Sporidiobolaceae</taxon>
        <taxon>Rhodotorula</taxon>
    </lineage>
</organism>
<dbReference type="PANTHER" id="PTHR28062">
    <property type="entry name" value="K+-H+ EXCHANGE-LIKE PROTEIN"/>
    <property type="match status" value="1"/>
</dbReference>
<dbReference type="EMBL" id="SOZI01000138">
    <property type="protein sequence ID" value="TNY18456.1"/>
    <property type="molecule type" value="Genomic_DNA"/>
</dbReference>
<dbReference type="Proteomes" id="UP000311382">
    <property type="component" value="Unassembled WGS sequence"/>
</dbReference>